<dbReference type="RefSeq" id="WP_379498253.1">
    <property type="nucleotide sequence ID" value="NZ_JBHSAO010000021.1"/>
</dbReference>
<evidence type="ECO:0000313" key="1">
    <source>
        <dbReference type="EMBL" id="MFC4025766.1"/>
    </source>
</evidence>
<sequence>MNYQSTRNQLSINKNKFMVFNPYDEHKQLAVDDHKFLIEVDRSFLNESSASISVVRDDFFFAQTIQRTSK</sequence>
<protein>
    <submittedName>
        <fullName evidence="1">Uncharacterized protein</fullName>
    </submittedName>
</protein>
<reference evidence="2" key="1">
    <citation type="journal article" date="2019" name="Int. J. Syst. Evol. Microbiol.">
        <title>The Global Catalogue of Microorganisms (GCM) 10K type strain sequencing project: providing services to taxonomists for standard genome sequencing and annotation.</title>
        <authorList>
            <consortium name="The Broad Institute Genomics Platform"/>
            <consortium name="The Broad Institute Genome Sequencing Center for Infectious Disease"/>
            <person name="Wu L."/>
            <person name="Ma J."/>
        </authorList>
    </citation>
    <scope>NUCLEOTIDE SEQUENCE [LARGE SCALE GENOMIC DNA]</scope>
    <source>
        <strain evidence="2">IBRC-M 10703</strain>
    </source>
</reference>
<dbReference type="EMBL" id="JBHSAO010000021">
    <property type="protein sequence ID" value="MFC4025766.1"/>
    <property type="molecule type" value="Genomic_DNA"/>
</dbReference>
<keyword evidence="2" id="KW-1185">Reference proteome</keyword>
<organism evidence="1 2">
    <name type="scientific">Oceanobacillus longus</name>
    <dbReference type="NCBI Taxonomy" id="930120"/>
    <lineage>
        <taxon>Bacteria</taxon>
        <taxon>Bacillati</taxon>
        <taxon>Bacillota</taxon>
        <taxon>Bacilli</taxon>
        <taxon>Bacillales</taxon>
        <taxon>Bacillaceae</taxon>
        <taxon>Oceanobacillus</taxon>
    </lineage>
</organism>
<accession>A0ABV8H3K9</accession>
<name>A0ABV8H3K9_9BACI</name>
<comment type="caution">
    <text evidence="1">The sequence shown here is derived from an EMBL/GenBank/DDBJ whole genome shotgun (WGS) entry which is preliminary data.</text>
</comment>
<gene>
    <name evidence="1" type="ORF">ACFOUV_18530</name>
</gene>
<dbReference type="Proteomes" id="UP001595772">
    <property type="component" value="Unassembled WGS sequence"/>
</dbReference>
<proteinExistence type="predicted"/>
<evidence type="ECO:0000313" key="2">
    <source>
        <dbReference type="Proteomes" id="UP001595772"/>
    </source>
</evidence>